<name>A2PZS3_9VIRU</name>
<feature type="transmembrane region" description="Helical" evidence="1">
    <location>
        <begin position="81"/>
        <end position="102"/>
    </location>
</feature>
<evidence type="ECO:0000313" key="2">
    <source>
        <dbReference type="EMBL" id="BAF45495.1"/>
    </source>
</evidence>
<keyword evidence="1" id="KW-0472">Membrane</keyword>
<organism evidence="2 3">
    <name type="scientific">Ichnoviriform fumiferanae</name>
    <dbReference type="NCBI Taxonomy" id="419435"/>
    <lineage>
        <taxon>Viruses</taxon>
        <taxon>Viruses incertae sedis</taxon>
        <taxon>Polydnaviriformidae</taxon>
        <taxon>Ichnoviriform</taxon>
    </lineage>
</organism>
<proteinExistence type="predicted"/>
<protein>
    <submittedName>
        <fullName evidence="2">GfV-B25-ORF2</fullName>
    </submittedName>
</protein>
<dbReference type="RefSeq" id="YP_001029366.1">
    <property type="nucleotide sequence ID" value="NC_008869.1"/>
</dbReference>
<evidence type="ECO:0000256" key="1">
    <source>
        <dbReference type="SAM" id="Phobius"/>
    </source>
</evidence>
<accession>A2PZS3</accession>
<evidence type="ECO:0000313" key="3">
    <source>
        <dbReference type="Proteomes" id="UP000203987"/>
    </source>
</evidence>
<keyword evidence="1" id="KW-1133">Transmembrane helix</keyword>
<dbReference type="EMBL" id="AB289937">
    <property type="protein sequence ID" value="BAF45495.1"/>
    <property type="molecule type" value="Genomic_DNA"/>
</dbReference>
<sequence>MVKSTSIKGLTLPMVSLSKTSWSATDTSIAPATPSTLSPQDRAKTDVFVIDVLPDASPVRERSFQDGTQNLQDDTCVLDPLCFCPILIVIIFIVLIYVIHYYG</sequence>
<dbReference type="GeneID" id="5179555"/>
<keyword evidence="1" id="KW-0812">Transmembrane</keyword>
<reference evidence="2 3" key="1">
    <citation type="journal article" date="2007" name="J. Virol.">
        <title>Genomic and morphological features of a banchine polydnavirus: comparison with bracoviruses and ichnoviruses.</title>
        <authorList>
            <person name="Lapointe R."/>
            <person name="Tanaka K."/>
            <person name="Barney W.E."/>
            <person name="Whitfield J.B."/>
            <person name="Banks J.C."/>
            <person name="Beliveau C."/>
            <person name="Stoltz D."/>
            <person name="Webb B.A."/>
            <person name="Cusson M."/>
        </authorList>
    </citation>
    <scope>NUCLEOTIDE SEQUENCE [LARGE SCALE GENOMIC DNA]</scope>
</reference>
<dbReference type="Proteomes" id="UP000203987">
    <property type="component" value="Genome"/>
</dbReference>
<dbReference type="KEGG" id="vg:5179555"/>